<proteinExistence type="predicted"/>
<dbReference type="Gene3D" id="3.90.640.10">
    <property type="entry name" value="Actin, Chain A, domain 4"/>
    <property type="match status" value="1"/>
</dbReference>
<dbReference type="EMBL" id="JBBBZM010000201">
    <property type="protein sequence ID" value="KAL0631905.1"/>
    <property type="molecule type" value="Genomic_DNA"/>
</dbReference>
<keyword evidence="5" id="KW-1185">Reference proteome</keyword>
<sequence>MSAAPSPPASPPESDSKTVIGIAFGNTNSSIAYTSPDGKAEVIANEEGDRQIPSVLSYIGSEEYHGAQAKSHLVRNAKNTVCYFRDFLGKSFASIDPTNSHTSAHPVDVGGTTSFNLQQTEDETATPVSISEITTRHLLRLKDSASDFLGSKIGGAVITVPTDFTDAQRSALIAAAKAADLEVLQIIHEPVAACLAYDARNNTIPTDKTILVVDLGGTRCDAAVVSSRGGMYTIIATAHDYELGGLQLDQVLVDHFAKEFLKRNKVDPREDARSLAKLKLEAEGTKRTLSLGNSATISIESLAGGYDFHSTVNRLRYEMLAKKVFDQIVGLAESVVTKAELDLLDIDEVILSGGTSHTPKIASRLAQIFPVTTQINAPATSAVALNPSELSARGAAIQASLIAEFDQEDIEQSTHPAVTVAPHLVKSVGVVIDGADDSFQTLLEAQTAVPARRTAQFIVPNGGDVIVKICEGVREIVVSKPEAKPNGVKDDDDSEEEEEEEADVRNRVFKVERVVAEAAVRGVEKGSKIEVTLNVGSDLALSVAARVVGGQQGARGTVEGTDKKE</sequence>
<dbReference type="Proteomes" id="UP001447188">
    <property type="component" value="Unassembled WGS sequence"/>
</dbReference>
<comment type="caution">
    <text evidence="4">The sequence shown here is derived from an EMBL/GenBank/DDBJ whole genome shotgun (WGS) entry which is preliminary data.</text>
</comment>
<accession>A0ABR3G7H5</accession>
<dbReference type="SUPFAM" id="SSF53067">
    <property type="entry name" value="Actin-like ATPase domain"/>
    <property type="match status" value="2"/>
</dbReference>
<evidence type="ECO:0000256" key="2">
    <source>
        <dbReference type="ARBA" id="ARBA00022840"/>
    </source>
</evidence>
<keyword evidence="1" id="KW-0547">Nucleotide-binding</keyword>
<dbReference type="Gene3D" id="3.30.30.30">
    <property type="match status" value="1"/>
</dbReference>
<evidence type="ECO:0000313" key="4">
    <source>
        <dbReference type="EMBL" id="KAL0631905.1"/>
    </source>
</evidence>
<feature type="compositionally biased region" description="Acidic residues" evidence="3">
    <location>
        <begin position="490"/>
        <end position="502"/>
    </location>
</feature>
<reference evidence="4 5" key="1">
    <citation type="submission" date="2024-02" db="EMBL/GenBank/DDBJ databases">
        <title>Discinaceae phylogenomics.</title>
        <authorList>
            <person name="Dirks A.C."/>
            <person name="James T.Y."/>
        </authorList>
    </citation>
    <scope>NUCLEOTIDE SEQUENCE [LARGE SCALE GENOMIC DNA]</scope>
    <source>
        <strain evidence="4 5">ACD0624</strain>
    </source>
</reference>
<dbReference type="PRINTS" id="PR00301">
    <property type="entry name" value="HEATSHOCK70"/>
</dbReference>
<evidence type="ECO:0000313" key="5">
    <source>
        <dbReference type="Proteomes" id="UP001447188"/>
    </source>
</evidence>
<name>A0ABR3G7H5_9PEZI</name>
<keyword evidence="2" id="KW-0067">ATP-binding</keyword>
<organism evidence="4 5">
    <name type="scientific">Discina gigas</name>
    <dbReference type="NCBI Taxonomy" id="1032678"/>
    <lineage>
        <taxon>Eukaryota</taxon>
        <taxon>Fungi</taxon>
        <taxon>Dikarya</taxon>
        <taxon>Ascomycota</taxon>
        <taxon>Pezizomycotina</taxon>
        <taxon>Pezizomycetes</taxon>
        <taxon>Pezizales</taxon>
        <taxon>Discinaceae</taxon>
        <taxon>Discina</taxon>
    </lineage>
</organism>
<dbReference type="Gene3D" id="3.30.420.40">
    <property type="match status" value="2"/>
</dbReference>
<gene>
    <name evidence="4" type="primary">SSZ1</name>
    <name evidence="4" type="ORF">Q9L58_009221</name>
</gene>
<dbReference type="PANTHER" id="PTHR45639:SF32">
    <property type="entry name" value="HEAT SHOCK PROTEIN PDR13"/>
    <property type="match status" value="1"/>
</dbReference>
<dbReference type="InterPro" id="IPR043129">
    <property type="entry name" value="ATPase_NBD"/>
</dbReference>
<dbReference type="Pfam" id="PF00012">
    <property type="entry name" value="HSP70"/>
    <property type="match status" value="1"/>
</dbReference>
<evidence type="ECO:0000256" key="1">
    <source>
        <dbReference type="ARBA" id="ARBA00022741"/>
    </source>
</evidence>
<feature type="region of interest" description="Disordered" evidence="3">
    <location>
        <begin position="482"/>
        <end position="503"/>
    </location>
</feature>
<dbReference type="InterPro" id="IPR013126">
    <property type="entry name" value="Hsp_70_fam"/>
</dbReference>
<dbReference type="PANTHER" id="PTHR45639">
    <property type="entry name" value="HSC70CB, ISOFORM G-RELATED"/>
    <property type="match status" value="1"/>
</dbReference>
<protein>
    <submittedName>
        <fullName evidence="4">Hsp70 protein that interacts with Zuo1p</fullName>
    </submittedName>
</protein>
<dbReference type="CDD" id="cd10232">
    <property type="entry name" value="ASKHA_NBD_HSP70_ScSsz1p-like"/>
    <property type="match status" value="1"/>
</dbReference>
<evidence type="ECO:0000256" key="3">
    <source>
        <dbReference type="SAM" id="MobiDB-lite"/>
    </source>
</evidence>